<feature type="transmembrane region" description="Helical" evidence="1">
    <location>
        <begin position="21"/>
        <end position="42"/>
    </location>
</feature>
<gene>
    <name evidence="3" type="ORF">IW254_001659</name>
</gene>
<evidence type="ECO:0000256" key="1">
    <source>
        <dbReference type="SAM" id="Phobius"/>
    </source>
</evidence>
<dbReference type="Proteomes" id="UP000658613">
    <property type="component" value="Unassembled WGS sequence"/>
</dbReference>
<name>A0A931DYZ7_9CORY</name>
<protein>
    <submittedName>
        <fullName evidence="3">Membrane protein</fullName>
    </submittedName>
</protein>
<dbReference type="Pfam" id="PF12089">
    <property type="entry name" value="DUF3566"/>
    <property type="match status" value="1"/>
</dbReference>
<proteinExistence type="predicted"/>
<evidence type="ECO:0000313" key="3">
    <source>
        <dbReference type="EMBL" id="MBG6122690.1"/>
    </source>
</evidence>
<comment type="caution">
    <text evidence="3">The sequence shown here is derived from an EMBL/GenBank/DDBJ whole genome shotgun (WGS) entry which is preliminary data.</text>
</comment>
<evidence type="ECO:0000313" key="4">
    <source>
        <dbReference type="Proteomes" id="UP000658613"/>
    </source>
</evidence>
<evidence type="ECO:0000259" key="2">
    <source>
        <dbReference type="Pfam" id="PF12089"/>
    </source>
</evidence>
<feature type="transmembrane region" description="Helical" evidence="1">
    <location>
        <begin position="62"/>
        <end position="86"/>
    </location>
</feature>
<sequence>MAARNVTVTRIRPGSAFKVGILLAIIGFAAWLLAVSGVYMVLDSAGVVESVNSLIGGVGGETVVNFGIVLAAAALTGTIWVIFVAIMAPLTAFIYNALADLVGGLSIELTDYR</sequence>
<dbReference type="InterPro" id="IPR021949">
    <property type="entry name" value="DUF3566_TM"/>
</dbReference>
<reference evidence="3" key="1">
    <citation type="submission" date="2020-11" db="EMBL/GenBank/DDBJ databases">
        <title>Sequencing the genomes of 1000 actinobacteria strains.</title>
        <authorList>
            <person name="Klenk H.-P."/>
        </authorList>
    </citation>
    <scope>NUCLEOTIDE SEQUENCE</scope>
    <source>
        <strain evidence="3">DSM 45632</strain>
    </source>
</reference>
<dbReference type="AlphaFoldDB" id="A0A931DYZ7"/>
<dbReference type="RefSeq" id="WP_196825039.1">
    <property type="nucleotide sequence ID" value="NZ_CP046980.1"/>
</dbReference>
<keyword evidence="4" id="KW-1185">Reference proteome</keyword>
<feature type="domain" description="DUF3566" evidence="2">
    <location>
        <begin position="5"/>
        <end position="111"/>
    </location>
</feature>
<organism evidence="3 4">
    <name type="scientific">Corynebacterium aquatimens</name>
    <dbReference type="NCBI Taxonomy" id="1190508"/>
    <lineage>
        <taxon>Bacteria</taxon>
        <taxon>Bacillati</taxon>
        <taxon>Actinomycetota</taxon>
        <taxon>Actinomycetes</taxon>
        <taxon>Mycobacteriales</taxon>
        <taxon>Corynebacteriaceae</taxon>
        <taxon>Corynebacterium</taxon>
    </lineage>
</organism>
<keyword evidence="1" id="KW-1133">Transmembrane helix</keyword>
<dbReference type="EMBL" id="JADOUE010000001">
    <property type="protein sequence ID" value="MBG6122690.1"/>
    <property type="molecule type" value="Genomic_DNA"/>
</dbReference>
<accession>A0A931DYZ7</accession>
<keyword evidence="1" id="KW-0812">Transmembrane</keyword>
<keyword evidence="1" id="KW-0472">Membrane</keyword>